<evidence type="ECO:0000313" key="1">
    <source>
        <dbReference type="EMBL" id="PTQ99252.1"/>
    </source>
</evidence>
<sequence length="61" mass="6967">MSTRNSLILRDVLYAVLIVLVLMPGSDLANLVWAKVCIVVFAVAQRIWQHVTYYKLTGKIY</sequence>
<dbReference type="AlphaFoldDB" id="A0A2T5JBU3"/>
<dbReference type="RefSeq" id="WP_107827193.1">
    <property type="nucleotide sequence ID" value="NZ_CP160205.1"/>
</dbReference>
<organism evidence="1 2">
    <name type="scientific">Mucilaginibacter yixingensis</name>
    <dbReference type="NCBI Taxonomy" id="1295612"/>
    <lineage>
        <taxon>Bacteria</taxon>
        <taxon>Pseudomonadati</taxon>
        <taxon>Bacteroidota</taxon>
        <taxon>Sphingobacteriia</taxon>
        <taxon>Sphingobacteriales</taxon>
        <taxon>Sphingobacteriaceae</taxon>
        <taxon>Mucilaginibacter</taxon>
    </lineage>
</organism>
<dbReference type="Proteomes" id="UP000244168">
    <property type="component" value="Unassembled WGS sequence"/>
</dbReference>
<evidence type="ECO:0000313" key="2">
    <source>
        <dbReference type="Proteomes" id="UP000244168"/>
    </source>
</evidence>
<proteinExistence type="predicted"/>
<dbReference type="OrthoDB" id="9929199at2"/>
<dbReference type="EMBL" id="QAOQ01000002">
    <property type="protein sequence ID" value="PTQ99252.1"/>
    <property type="molecule type" value="Genomic_DNA"/>
</dbReference>
<accession>A0A2T5JBU3</accession>
<protein>
    <submittedName>
        <fullName evidence="1">Uncharacterized protein</fullName>
    </submittedName>
</protein>
<gene>
    <name evidence="1" type="ORF">C8P68_10268</name>
</gene>
<keyword evidence="2" id="KW-1185">Reference proteome</keyword>
<reference evidence="1 2" key="1">
    <citation type="submission" date="2018-04" db="EMBL/GenBank/DDBJ databases">
        <title>Genomic Encyclopedia of Archaeal and Bacterial Type Strains, Phase II (KMG-II): from individual species to whole genera.</title>
        <authorList>
            <person name="Goeker M."/>
        </authorList>
    </citation>
    <scope>NUCLEOTIDE SEQUENCE [LARGE SCALE GENOMIC DNA]</scope>
    <source>
        <strain evidence="1 2">DSM 26809</strain>
    </source>
</reference>
<name>A0A2T5JBU3_9SPHI</name>
<comment type="caution">
    <text evidence="1">The sequence shown here is derived from an EMBL/GenBank/DDBJ whole genome shotgun (WGS) entry which is preliminary data.</text>
</comment>